<dbReference type="STRING" id="1077972.ARGLB_083_00470"/>
<sequence length="815" mass="86587">MGTELSKASASISEVITETPIERHRLAWASALIVGLLGLGLGLVLLPNPTPAGSPVTTSSTSVTAPAPTSEPTPAPAPTDSLGSLCARADKLTADKKPEEALALIEKIRGQLRSPALAATTACEAQRLAAVLRIEQAPAAPPAETTFIQDVGANWDRFTAESIDPLAKAGPALLGLIAAFLVLGRLLVFLPKIAGARKSPADRAILALAGLASILVGTCLIVLAPAWEMTPVVGSATGPMLGGGLLAIAGSLILATYLSSRLRVSLDVRDTKGETSKVDVSRIGALLHELGGDAPRGLEIPEGADVTALGPDTMPLTFTNKVLAAVQKILLSIFGVRPWRVVVSSADDDSLAVAVARNGASVGATTIDRKQLHLAGGQSEGASQDAKSAAKADSAAELELHKMAAAYILVMLARKHYGFEGLCGTTDWRSLGLQYVATTDSAMAGERAKRLLGAAMDYDAANMLAEVALQNHMYRDSTDSWTISAYAEWLSGRAAAIKDGITRRAISQAGYTPLLHRIEKTFLTAVLNLPPGSPAFQQLQPRALEVAANLVRKLEPSRHLDVPAPLARAMRLDAALAYCDLLGSGDPSDPQSEDLRKQALASVAPHTAYSAACSIARQEGLAAKEDVKRRLTFAFSDQDLKEWARKDPELGALRKDGDFLHFLGVKPREDYWKLEAFEPHEKRLREAGIARPGDLYQKEVGQSAVSAYLQVSPLVLKRLCRLAALVRRAQAVRAEGEAGPVHEYRVEVVGALVQAGIESPEEIHDQWLDADVPPDAPAGKFVEKLQSSIKGRVLSSPEIGQLKAWLRQLKDMHDT</sequence>
<evidence type="ECO:0000256" key="2">
    <source>
        <dbReference type="SAM" id="Phobius"/>
    </source>
</evidence>
<reference evidence="3 4" key="1">
    <citation type="submission" date="2011-12" db="EMBL/GenBank/DDBJ databases">
        <title>Whole genome shotgun sequence of Arthrobacter globiformis NBRC 12137.</title>
        <authorList>
            <person name="Miyazawa S."/>
            <person name="Hosoyama A."/>
            <person name="Tsuchikane K."/>
            <person name="Katsumata H."/>
            <person name="Yamazaki S."/>
            <person name="Fujita N."/>
        </authorList>
    </citation>
    <scope>NUCLEOTIDE SEQUENCE [LARGE SCALE GENOMIC DNA]</scope>
    <source>
        <strain evidence="3 4">NBRC 12137</strain>
    </source>
</reference>
<name>H0QQQ8_ARTG1</name>
<accession>H0QQQ8</accession>
<feature type="transmembrane region" description="Helical" evidence="2">
    <location>
        <begin position="205"/>
        <end position="227"/>
    </location>
</feature>
<gene>
    <name evidence="3" type="ORF">ARGLB_083_00470</name>
</gene>
<dbReference type="Proteomes" id="UP000003828">
    <property type="component" value="Unassembled WGS sequence"/>
</dbReference>
<evidence type="ECO:0000313" key="4">
    <source>
        <dbReference type="Proteomes" id="UP000003828"/>
    </source>
</evidence>
<evidence type="ECO:0000256" key="1">
    <source>
        <dbReference type="SAM" id="MobiDB-lite"/>
    </source>
</evidence>
<keyword evidence="2" id="KW-1133">Transmembrane helix</keyword>
<feature type="transmembrane region" description="Helical" evidence="2">
    <location>
        <begin position="239"/>
        <end position="259"/>
    </location>
</feature>
<dbReference type="EMBL" id="BAEG01000083">
    <property type="protein sequence ID" value="GAB15159.1"/>
    <property type="molecule type" value="Genomic_DNA"/>
</dbReference>
<evidence type="ECO:0000313" key="3">
    <source>
        <dbReference type="EMBL" id="GAB15159.1"/>
    </source>
</evidence>
<feature type="region of interest" description="Disordered" evidence="1">
    <location>
        <begin position="51"/>
        <end position="82"/>
    </location>
</feature>
<keyword evidence="2" id="KW-0812">Transmembrane</keyword>
<feature type="compositionally biased region" description="Low complexity" evidence="1">
    <location>
        <begin position="51"/>
        <end position="68"/>
    </location>
</feature>
<protein>
    <submittedName>
        <fullName evidence="3">Uncharacterized protein</fullName>
    </submittedName>
</protein>
<dbReference type="eggNOG" id="ENOG5033CAY">
    <property type="taxonomic scope" value="Bacteria"/>
</dbReference>
<comment type="caution">
    <text evidence="3">The sequence shown here is derived from an EMBL/GenBank/DDBJ whole genome shotgun (WGS) entry which is preliminary data.</text>
</comment>
<feature type="transmembrane region" description="Helical" evidence="2">
    <location>
        <begin position="172"/>
        <end position="193"/>
    </location>
</feature>
<dbReference type="AlphaFoldDB" id="H0QQQ8"/>
<organism evidence="3 4">
    <name type="scientific">Arthrobacter globiformis (strain ATCC 8010 / DSM 20124 / JCM 1332 / NBRC 12137 / NCIMB 8907 / NRRL B-2979 / 168)</name>
    <dbReference type="NCBI Taxonomy" id="1077972"/>
    <lineage>
        <taxon>Bacteria</taxon>
        <taxon>Bacillati</taxon>
        <taxon>Actinomycetota</taxon>
        <taxon>Actinomycetes</taxon>
        <taxon>Micrococcales</taxon>
        <taxon>Micrococcaceae</taxon>
        <taxon>Arthrobacter</taxon>
    </lineage>
</organism>
<feature type="transmembrane region" description="Helical" evidence="2">
    <location>
        <begin position="26"/>
        <end position="46"/>
    </location>
</feature>
<keyword evidence="4" id="KW-1185">Reference proteome</keyword>
<proteinExistence type="predicted"/>
<keyword evidence="2" id="KW-0472">Membrane</keyword>